<dbReference type="Proteomes" id="UP001368500">
    <property type="component" value="Unassembled WGS sequence"/>
</dbReference>
<accession>A0ABU9B5N6</accession>
<gene>
    <name evidence="1" type="ORF">AACH11_04305</name>
</gene>
<name>A0ABU9B5N6_9BURK</name>
<reference evidence="1 2" key="1">
    <citation type="submission" date="2024-04" db="EMBL/GenBank/DDBJ databases">
        <title>Novel species of the genus Ideonella isolated from streams.</title>
        <authorList>
            <person name="Lu H."/>
        </authorList>
    </citation>
    <scope>NUCLEOTIDE SEQUENCE [LARGE SCALE GENOMIC DNA]</scope>
    <source>
        <strain evidence="1 2">BYS139W</strain>
    </source>
</reference>
<sequence length="235" mass="25332">MQAAWRWLEARVARAMSAARRAVGVGVGVGVGASVGSGFGASVGITLAARLTSARPAMIALTTLTALTGAAAGTAHAGLPAVYAPLVIEGERSADGQTLAFDLRPAFAAARARGLPRLYVYLGADTCPFCRRYEAFLAREATALRPHFAHEWLMVDLRSSLSIRGDRLLLRLDDGPWRPFVEFNRALGDERTRGLVYPNVWLLDGASRRPLMQMPAGTGTFETVDEQLEILRLEP</sequence>
<keyword evidence="2" id="KW-1185">Reference proteome</keyword>
<dbReference type="EMBL" id="JBBUTF010000003">
    <property type="protein sequence ID" value="MEK8025182.1"/>
    <property type="molecule type" value="Genomic_DNA"/>
</dbReference>
<proteinExistence type="predicted"/>
<dbReference type="RefSeq" id="WP_341372960.1">
    <property type="nucleotide sequence ID" value="NZ_JBBUTF010000003.1"/>
</dbReference>
<organism evidence="1 2">
    <name type="scientific">Pseudaquabacterium rugosum</name>
    <dbReference type="NCBI Taxonomy" id="2984194"/>
    <lineage>
        <taxon>Bacteria</taxon>
        <taxon>Pseudomonadati</taxon>
        <taxon>Pseudomonadota</taxon>
        <taxon>Betaproteobacteria</taxon>
        <taxon>Burkholderiales</taxon>
        <taxon>Sphaerotilaceae</taxon>
        <taxon>Pseudaquabacterium</taxon>
    </lineage>
</organism>
<comment type="caution">
    <text evidence="1">The sequence shown here is derived from an EMBL/GenBank/DDBJ whole genome shotgun (WGS) entry which is preliminary data.</text>
</comment>
<protein>
    <submittedName>
        <fullName evidence="1">Thioredoxin family protein</fullName>
    </submittedName>
</protein>
<evidence type="ECO:0000313" key="1">
    <source>
        <dbReference type="EMBL" id="MEK8025182.1"/>
    </source>
</evidence>
<evidence type="ECO:0000313" key="2">
    <source>
        <dbReference type="Proteomes" id="UP001368500"/>
    </source>
</evidence>